<dbReference type="GeneID" id="25742747"/>
<dbReference type="PROSITE" id="PS50873">
    <property type="entry name" value="PEROXIDASE_4"/>
    <property type="match status" value="1"/>
</dbReference>
<dbReference type="InterPro" id="IPR000763">
    <property type="entry name" value="Catalase_peroxidase"/>
</dbReference>
<keyword evidence="12" id="KW-1185">Reference proteome</keyword>
<sequence>MRNGTAQGRGKNAFTSGFEGPWTTSPTEWTNEYFLNLLNFDWEKHKGPGNHWQWRPKAAKSAASGKLPNIMMLTTDIALTQDPVYLDLVKKFSANLTLLTEQFGAAWYKLMTRDMGPRTRCLGDLAGPARPWQMPLPAAPKTLPDFSKVKADIIKAISTPNAAVPGDTVGGKRYYGALLGRLAYQCASTYRETDYAGGCNGARIRFEPMKSWPQNKGLDKALQLLEPIKARYKDLSWADLIVLAGTAAQEAAAGPGAPAFPFCGGRTDAADGANTDHLAPRKYINATVAVIDNIKVSGLTPAEAVALAGQLRSPAAQKAQGYSSSRADSAGKLSNEFFKVLLQSDWRKVNSPSGKEEYTANGGLFLTPSDLVIKQDPKLSAIAKEYAADNAKFLKAFAAAWTKLMNADRFKGPAGSVC</sequence>
<dbReference type="Proteomes" id="UP000054498">
    <property type="component" value="Unassembled WGS sequence"/>
</dbReference>
<keyword evidence="5 11" id="KW-0560">Oxidoreductase</keyword>
<evidence type="ECO:0000256" key="6">
    <source>
        <dbReference type="ARBA" id="ARBA00023004"/>
    </source>
</evidence>
<dbReference type="EMBL" id="KK102315">
    <property type="protein sequence ID" value="KIY98092.1"/>
    <property type="molecule type" value="Genomic_DNA"/>
</dbReference>
<dbReference type="PANTHER" id="PTHR30555">
    <property type="entry name" value="HYDROPEROXIDASE I, BIFUNCTIONAL CATALASE-PEROXIDASE"/>
    <property type="match status" value="1"/>
</dbReference>
<dbReference type="PRINTS" id="PR00459">
    <property type="entry name" value="ASPEROXIDASE"/>
</dbReference>
<comment type="similarity">
    <text evidence="9">Belongs to the peroxidase family.</text>
</comment>
<evidence type="ECO:0000256" key="2">
    <source>
        <dbReference type="ARBA" id="ARBA00022559"/>
    </source>
</evidence>
<keyword evidence="3" id="KW-0349">Heme</keyword>
<dbReference type="OrthoDB" id="407695at2759"/>
<evidence type="ECO:0000256" key="3">
    <source>
        <dbReference type="ARBA" id="ARBA00022617"/>
    </source>
</evidence>
<evidence type="ECO:0000256" key="1">
    <source>
        <dbReference type="ARBA" id="ARBA00001970"/>
    </source>
</evidence>
<evidence type="ECO:0000313" key="12">
    <source>
        <dbReference type="Proteomes" id="UP000054498"/>
    </source>
</evidence>
<dbReference type="InterPro" id="IPR002016">
    <property type="entry name" value="Haem_peroxidase"/>
</dbReference>
<dbReference type="GO" id="GO:0020037">
    <property type="term" value="F:heme binding"/>
    <property type="evidence" value="ECO:0007669"/>
    <property type="project" value="InterPro"/>
</dbReference>
<evidence type="ECO:0000256" key="8">
    <source>
        <dbReference type="ARBA" id="ARBA00049145"/>
    </source>
</evidence>
<dbReference type="CDD" id="cd00314">
    <property type="entry name" value="plant_peroxidase_like"/>
    <property type="match status" value="1"/>
</dbReference>
<keyword evidence="7" id="KW-0376">Hydrogen peroxide</keyword>
<evidence type="ECO:0000256" key="9">
    <source>
        <dbReference type="RuleBase" id="RU004241"/>
    </source>
</evidence>
<dbReference type="GO" id="GO:0140825">
    <property type="term" value="F:lactoperoxidase activity"/>
    <property type="evidence" value="ECO:0007669"/>
    <property type="project" value="UniProtKB-EC"/>
</dbReference>
<keyword evidence="2 11" id="KW-0575">Peroxidase</keyword>
<dbReference type="AlphaFoldDB" id="A0A0D2JF11"/>
<name>A0A0D2JF11_9CHLO</name>
<dbReference type="GO" id="GO:0005829">
    <property type="term" value="C:cytosol"/>
    <property type="evidence" value="ECO:0007669"/>
    <property type="project" value="TreeGrafter"/>
</dbReference>
<dbReference type="GO" id="GO:0046872">
    <property type="term" value="F:metal ion binding"/>
    <property type="evidence" value="ECO:0007669"/>
    <property type="project" value="UniProtKB-KW"/>
</dbReference>
<dbReference type="Gene3D" id="1.10.420.10">
    <property type="entry name" value="Peroxidase, domain 2"/>
    <property type="match status" value="2"/>
</dbReference>
<evidence type="ECO:0000259" key="10">
    <source>
        <dbReference type="PROSITE" id="PS50873"/>
    </source>
</evidence>
<keyword evidence="6" id="KW-0408">Iron</keyword>
<dbReference type="InterPro" id="IPR010255">
    <property type="entry name" value="Haem_peroxidase_sf"/>
</dbReference>
<dbReference type="GO" id="GO:0070301">
    <property type="term" value="P:cellular response to hydrogen peroxide"/>
    <property type="evidence" value="ECO:0007669"/>
    <property type="project" value="TreeGrafter"/>
</dbReference>
<dbReference type="GO" id="GO:0004096">
    <property type="term" value="F:catalase activity"/>
    <property type="evidence" value="ECO:0007669"/>
    <property type="project" value="InterPro"/>
</dbReference>
<evidence type="ECO:0000256" key="7">
    <source>
        <dbReference type="ARBA" id="ARBA00023324"/>
    </source>
</evidence>
<dbReference type="EC" id="1.11.1.7" evidence="11"/>
<gene>
    <name evidence="11" type="ORF">MNEG_9872</name>
</gene>
<protein>
    <submittedName>
        <fullName evidence="11">Catalase/peroxidase</fullName>
        <ecNumber evidence="11">1.11.1.7</ecNumber>
    </submittedName>
</protein>
<dbReference type="GO" id="GO:0042744">
    <property type="term" value="P:hydrogen peroxide catabolic process"/>
    <property type="evidence" value="ECO:0007669"/>
    <property type="project" value="UniProtKB-KW"/>
</dbReference>
<dbReference type="SUPFAM" id="SSF48113">
    <property type="entry name" value="Heme-dependent peroxidases"/>
    <property type="match status" value="2"/>
</dbReference>
<dbReference type="RefSeq" id="XP_013897112.1">
    <property type="nucleotide sequence ID" value="XM_014041658.1"/>
</dbReference>
<keyword evidence="4" id="KW-0479">Metal-binding</keyword>
<organism evidence="11 12">
    <name type="scientific">Monoraphidium neglectum</name>
    <dbReference type="NCBI Taxonomy" id="145388"/>
    <lineage>
        <taxon>Eukaryota</taxon>
        <taxon>Viridiplantae</taxon>
        <taxon>Chlorophyta</taxon>
        <taxon>core chlorophytes</taxon>
        <taxon>Chlorophyceae</taxon>
        <taxon>CS clade</taxon>
        <taxon>Sphaeropleales</taxon>
        <taxon>Selenastraceae</taxon>
        <taxon>Monoraphidium</taxon>
    </lineage>
</organism>
<evidence type="ECO:0000256" key="4">
    <source>
        <dbReference type="ARBA" id="ARBA00022723"/>
    </source>
</evidence>
<reference evidence="11 12" key="1">
    <citation type="journal article" date="2013" name="BMC Genomics">
        <title>Reconstruction of the lipid metabolism for the microalga Monoraphidium neglectum from its genome sequence reveals characteristics suitable for biofuel production.</title>
        <authorList>
            <person name="Bogen C."/>
            <person name="Al-Dilaimi A."/>
            <person name="Albersmeier A."/>
            <person name="Wichmann J."/>
            <person name="Grundmann M."/>
            <person name="Rupp O."/>
            <person name="Lauersen K.J."/>
            <person name="Blifernez-Klassen O."/>
            <person name="Kalinowski J."/>
            <person name="Goesmann A."/>
            <person name="Mussgnug J.H."/>
            <person name="Kruse O."/>
        </authorList>
    </citation>
    <scope>NUCLEOTIDE SEQUENCE [LARGE SCALE GENOMIC DNA]</scope>
    <source>
        <strain evidence="11 12">SAG 48.87</strain>
    </source>
</reference>
<accession>A0A0D2JF11</accession>
<proteinExistence type="inferred from homology"/>
<evidence type="ECO:0000256" key="5">
    <source>
        <dbReference type="ARBA" id="ARBA00023002"/>
    </source>
</evidence>
<dbReference type="InterPro" id="IPR002207">
    <property type="entry name" value="Peroxidase_I"/>
</dbReference>
<evidence type="ECO:0000313" key="11">
    <source>
        <dbReference type="EMBL" id="KIY98092.1"/>
    </source>
</evidence>
<comment type="cofactor">
    <cofactor evidence="1">
        <name>heme b</name>
        <dbReference type="ChEBI" id="CHEBI:60344"/>
    </cofactor>
</comment>
<dbReference type="PANTHER" id="PTHR30555:SF0">
    <property type="entry name" value="CATALASE-PEROXIDASE"/>
    <property type="match status" value="1"/>
</dbReference>
<dbReference type="Pfam" id="PF00141">
    <property type="entry name" value="peroxidase"/>
    <property type="match status" value="1"/>
</dbReference>
<dbReference type="Gene3D" id="1.10.520.10">
    <property type="match status" value="1"/>
</dbReference>
<comment type="catalytic activity">
    <reaction evidence="8">
        <text>2 H2O2 = O2 + 2 H2O</text>
        <dbReference type="Rhea" id="RHEA:20309"/>
        <dbReference type="ChEBI" id="CHEBI:15377"/>
        <dbReference type="ChEBI" id="CHEBI:15379"/>
        <dbReference type="ChEBI" id="CHEBI:16240"/>
        <dbReference type="EC" id="1.11.1.21"/>
    </reaction>
</comment>
<dbReference type="KEGG" id="mng:MNEG_9872"/>
<feature type="domain" description="Plant heme peroxidase family profile" evidence="10">
    <location>
        <begin position="218"/>
        <end position="418"/>
    </location>
</feature>